<dbReference type="PANTHER" id="PTHR42643:SF38">
    <property type="entry name" value="IONOTROPIC RECEPTOR 100A"/>
    <property type="match status" value="1"/>
</dbReference>
<evidence type="ECO:0000313" key="15">
    <source>
        <dbReference type="RefSeq" id="XP_013783923.1"/>
    </source>
</evidence>
<keyword evidence="11" id="KW-1071">Ligand-gated ion channel</keyword>
<keyword evidence="8" id="KW-0472">Membrane</keyword>
<evidence type="ECO:0000256" key="11">
    <source>
        <dbReference type="ARBA" id="ARBA00023286"/>
    </source>
</evidence>
<dbReference type="InterPro" id="IPR001320">
    <property type="entry name" value="Iontro_rcpt_C"/>
</dbReference>
<dbReference type="Gene3D" id="3.40.190.10">
    <property type="entry name" value="Periplasmic binding protein-like II"/>
    <property type="match status" value="3"/>
</dbReference>
<evidence type="ECO:0000256" key="9">
    <source>
        <dbReference type="ARBA" id="ARBA00023170"/>
    </source>
</evidence>
<evidence type="ECO:0000256" key="4">
    <source>
        <dbReference type="ARBA" id="ARBA00022475"/>
    </source>
</evidence>
<evidence type="ECO:0000256" key="5">
    <source>
        <dbReference type="ARBA" id="ARBA00022692"/>
    </source>
</evidence>
<keyword evidence="4" id="KW-1003">Cell membrane</keyword>
<gene>
    <name evidence="15" type="primary">LOC106468071</name>
</gene>
<accession>A0ABM1BKP9</accession>
<keyword evidence="7" id="KW-0406">Ion transport</keyword>
<sequence length="408" mass="45970">MKKEEIESLVVTGKKEGRIDYGDEYINTGSSLCQKEKRSVEDHGHQHPVWMWYLGREREKIDEWIPFVRVEDSESGELTINGPMAIVFRYLARSLHLRYTFKEPSDQTWGSKLPNGSFTGMMGMMQRNEANISVGPTTAGYDRQQVVQFTNTLLVDSYGILTGRPSTSTDSFGYLLALEWKKTTEVFFSGVSKVPVSVSGKLLISVWLVAVVVIMASFGGHLQSSLVIKNKGERIDKLEDVLKFSDVPIFIEGGSASEILLQHSKNKIFKAIWQRIIAQPNSRLPWRDLISDENLDKVESGRLIIIASQLGIIGVLNERFSSGKSCHFHVASETFLSKFMVIAVNKNVPGYMMENLNQRLGHFTQSGIFQKEVEKVTQNATRCIQGLSPQVMLHSQSLNDLKGVFLLW</sequence>
<comment type="similarity">
    <text evidence="2">Belongs to the glutamate-gated ion channel (TC 1.A.10.1) family.</text>
</comment>
<dbReference type="SMART" id="SM00918">
    <property type="entry name" value="Lig_chan-Glu_bd"/>
    <property type="match status" value="1"/>
</dbReference>
<keyword evidence="6" id="KW-1133">Transmembrane helix</keyword>
<dbReference type="InterPro" id="IPR052192">
    <property type="entry name" value="Insect_Ionotropic_Sensory_Rcpt"/>
</dbReference>
<keyword evidence="10" id="KW-0325">Glycoprotein</keyword>
<keyword evidence="5" id="KW-0812">Transmembrane</keyword>
<dbReference type="SUPFAM" id="SSF53850">
    <property type="entry name" value="Periplasmic binding protein-like II"/>
    <property type="match status" value="1"/>
</dbReference>
<evidence type="ECO:0000256" key="10">
    <source>
        <dbReference type="ARBA" id="ARBA00023180"/>
    </source>
</evidence>
<protein>
    <submittedName>
        <fullName evidence="15">Probable glutamate receptor</fullName>
    </submittedName>
</protein>
<organism evidence="14 15">
    <name type="scientific">Limulus polyphemus</name>
    <name type="common">Atlantic horseshoe crab</name>
    <dbReference type="NCBI Taxonomy" id="6850"/>
    <lineage>
        <taxon>Eukaryota</taxon>
        <taxon>Metazoa</taxon>
        <taxon>Ecdysozoa</taxon>
        <taxon>Arthropoda</taxon>
        <taxon>Chelicerata</taxon>
        <taxon>Merostomata</taxon>
        <taxon>Xiphosura</taxon>
        <taxon>Limulidae</taxon>
        <taxon>Limulus</taxon>
    </lineage>
</organism>
<feature type="domain" description="Ionotropic glutamate receptor L-glutamate and glycine-binding" evidence="13">
    <location>
        <begin position="66"/>
        <end position="127"/>
    </location>
</feature>
<name>A0ABM1BKP9_LIMPO</name>
<reference evidence="15" key="1">
    <citation type="submission" date="2025-08" db="UniProtKB">
        <authorList>
            <consortium name="RefSeq"/>
        </authorList>
    </citation>
    <scope>IDENTIFICATION</scope>
    <source>
        <tissue evidence="15">Muscle</tissue>
    </source>
</reference>
<comment type="subcellular location">
    <subcellularLocation>
        <location evidence="1">Cell membrane</location>
        <topology evidence="1">Multi-pass membrane protein</topology>
    </subcellularLocation>
</comment>
<evidence type="ECO:0000259" key="13">
    <source>
        <dbReference type="SMART" id="SM00918"/>
    </source>
</evidence>
<dbReference type="Proteomes" id="UP000694941">
    <property type="component" value="Unplaced"/>
</dbReference>
<feature type="non-terminal residue" evidence="15">
    <location>
        <position position="408"/>
    </location>
</feature>
<keyword evidence="12" id="KW-0407">Ion channel</keyword>
<keyword evidence="9 15" id="KW-0675">Receptor</keyword>
<dbReference type="RefSeq" id="XP_013783923.1">
    <property type="nucleotide sequence ID" value="XM_013928469.1"/>
</dbReference>
<evidence type="ECO:0000256" key="3">
    <source>
        <dbReference type="ARBA" id="ARBA00022448"/>
    </source>
</evidence>
<dbReference type="GeneID" id="106468071"/>
<evidence type="ECO:0000256" key="12">
    <source>
        <dbReference type="ARBA" id="ARBA00023303"/>
    </source>
</evidence>
<evidence type="ECO:0000256" key="1">
    <source>
        <dbReference type="ARBA" id="ARBA00004651"/>
    </source>
</evidence>
<evidence type="ECO:0000256" key="2">
    <source>
        <dbReference type="ARBA" id="ARBA00008685"/>
    </source>
</evidence>
<dbReference type="PANTHER" id="PTHR42643">
    <property type="entry name" value="IONOTROPIC RECEPTOR 20A-RELATED"/>
    <property type="match status" value="1"/>
</dbReference>
<evidence type="ECO:0000313" key="14">
    <source>
        <dbReference type="Proteomes" id="UP000694941"/>
    </source>
</evidence>
<keyword evidence="3" id="KW-0813">Transport</keyword>
<evidence type="ECO:0000256" key="7">
    <source>
        <dbReference type="ARBA" id="ARBA00023065"/>
    </source>
</evidence>
<keyword evidence="14" id="KW-1185">Reference proteome</keyword>
<dbReference type="Pfam" id="PF00060">
    <property type="entry name" value="Lig_chan"/>
    <property type="match status" value="1"/>
</dbReference>
<evidence type="ECO:0000256" key="6">
    <source>
        <dbReference type="ARBA" id="ARBA00022989"/>
    </source>
</evidence>
<dbReference type="InterPro" id="IPR019594">
    <property type="entry name" value="Glu/Gly-bd"/>
</dbReference>
<dbReference type="Pfam" id="PF10613">
    <property type="entry name" value="Lig_chan-Glu_bd"/>
    <property type="match status" value="1"/>
</dbReference>
<evidence type="ECO:0000256" key="8">
    <source>
        <dbReference type="ARBA" id="ARBA00023136"/>
    </source>
</evidence>
<proteinExistence type="inferred from homology"/>